<proteinExistence type="predicted"/>
<dbReference type="OrthoDB" id="654384at2"/>
<dbReference type="GO" id="GO:0016989">
    <property type="term" value="F:sigma factor antagonist activity"/>
    <property type="evidence" value="ECO:0007669"/>
    <property type="project" value="TreeGrafter"/>
</dbReference>
<dbReference type="AlphaFoldDB" id="A0A561PU92"/>
<feature type="domain" description="Protein FecR C-terminal" evidence="2">
    <location>
        <begin position="247"/>
        <end position="313"/>
    </location>
</feature>
<dbReference type="PANTHER" id="PTHR30273:SF2">
    <property type="entry name" value="PROTEIN FECR"/>
    <property type="match status" value="1"/>
</dbReference>
<evidence type="ECO:0000259" key="1">
    <source>
        <dbReference type="Pfam" id="PF04773"/>
    </source>
</evidence>
<dbReference type="InterPro" id="IPR012373">
    <property type="entry name" value="Ferrdict_sens_TM"/>
</dbReference>
<evidence type="ECO:0000259" key="2">
    <source>
        <dbReference type="Pfam" id="PF16344"/>
    </source>
</evidence>
<evidence type="ECO:0000313" key="4">
    <source>
        <dbReference type="Proteomes" id="UP000320811"/>
    </source>
</evidence>
<name>A0A561PU92_9BACT</name>
<organism evidence="3 4">
    <name type="scientific">Chitinophaga polysaccharea</name>
    <dbReference type="NCBI Taxonomy" id="1293035"/>
    <lineage>
        <taxon>Bacteria</taxon>
        <taxon>Pseudomonadati</taxon>
        <taxon>Bacteroidota</taxon>
        <taxon>Chitinophagia</taxon>
        <taxon>Chitinophagales</taxon>
        <taxon>Chitinophagaceae</taxon>
        <taxon>Chitinophaga</taxon>
    </lineage>
</organism>
<feature type="domain" description="FecR protein" evidence="1">
    <location>
        <begin position="111"/>
        <end position="204"/>
    </location>
</feature>
<keyword evidence="4" id="KW-1185">Reference proteome</keyword>
<reference evidence="3 4" key="1">
    <citation type="submission" date="2019-06" db="EMBL/GenBank/DDBJ databases">
        <title>Sorghum-associated microbial communities from plants grown in Nebraska, USA.</title>
        <authorList>
            <person name="Schachtman D."/>
        </authorList>
    </citation>
    <scope>NUCLEOTIDE SEQUENCE [LARGE SCALE GENOMIC DNA]</scope>
    <source>
        <strain evidence="3 4">1209</strain>
    </source>
</reference>
<dbReference type="RefSeq" id="WP_145669921.1">
    <property type="nucleotide sequence ID" value="NZ_VIWO01000003.1"/>
</dbReference>
<dbReference type="Gene3D" id="3.55.50.30">
    <property type="match status" value="1"/>
</dbReference>
<dbReference type="Gene3D" id="2.60.120.1440">
    <property type="match status" value="1"/>
</dbReference>
<dbReference type="PANTHER" id="PTHR30273">
    <property type="entry name" value="PERIPLASMIC SIGNAL SENSOR AND SIGMA FACTOR ACTIVATOR FECR-RELATED"/>
    <property type="match status" value="1"/>
</dbReference>
<evidence type="ECO:0000313" key="3">
    <source>
        <dbReference type="EMBL" id="TWF41692.1"/>
    </source>
</evidence>
<dbReference type="Pfam" id="PF04773">
    <property type="entry name" value="FecR"/>
    <property type="match status" value="1"/>
</dbReference>
<comment type="caution">
    <text evidence="3">The sequence shown here is derived from an EMBL/GenBank/DDBJ whole genome shotgun (WGS) entry which is preliminary data.</text>
</comment>
<dbReference type="Proteomes" id="UP000320811">
    <property type="component" value="Unassembled WGS sequence"/>
</dbReference>
<dbReference type="InterPro" id="IPR032508">
    <property type="entry name" value="FecR_C"/>
</dbReference>
<dbReference type="InterPro" id="IPR006860">
    <property type="entry name" value="FecR"/>
</dbReference>
<accession>A0A561PU92</accession>
<dbReference type="EMBL" id="VIWO01000003">
    <property type="protein sequence ID" value="TWF41692.1"/>
    <property type="molecule type" value="Genomic_DNA"/>
</dbReference>
<protein>
    <submittedName>
        <fullName evidence="3">FecR family protein</fullName>
    </submittedName>
</protein>
<gene>
    <name evidence="3" type="ORF">FHW36_103496</name>
</gene>
<dbReference type="Pfam" id="PF16344">
    <property type="entry name" value="FecR_C"/>
    <property type="match status" value="1"/>
</dbReference>
<sequence length="325" mass="36096">MNANILFRYIHELSDAAEREMVVAWLQESEKNRDILAALAQRKLSLEKAADKDNAASDWLKIQTAIQEAPVKKMFPWKRYSAAAAIAALLCTAAWYSTHRPAPVTPHLVKLATTARDKKRITLPDSTEVWLQYNSSLTYDAATFHNSERCVTLQGTAFFNVTSNAAKPFRVQTPHTAITVLGTSFHINARENAPQEIAVATGKINVTAEQLNINLLPEQKITYDPVTHKTTTSHISLHQVTGLRDNKLVFENDDLPGIAAKLEQWYNRKIIIRGTPQRVSFTGSVEDNGIHAVLGGLSFLAGIQYQVTADSVILSLHSNSLRNNK</sequence>
<dbReference type="PIRSF" id="PIRSF018266">
    <property type="entry name" value="FecR"/>
    <property type="match status" value="1"/>
</dbReference>